<proteinExistence type="predicted"/>
<dbReference type="EMBL" id="QBKP01000002">
    <property type="protein sequence ID" value="PTX52523.1"/>
    <property type="molecule type" value="Genomic_DNA"/>
</dbReference>
<reference evidence="3 4" key="1">
    <citation type="submission" date="2018-04" db="EMBL/GenBank/DDBJ databases">
        <title>Genomic Encyclopedia of Archaeal and Bacterial Type Strains, Phase II (KMG-II): from individual species to whole genera.</title>
        <authorList>
            <person name="Goeker M."/>
        </authorList>
    </citation>
    <scope>NUCLEOTIDE SEQUENCE [LARGE SCALE GENOMIC DNA]</scope>
    <source>
        <strain evidence="3 4">DSM 21823</strain>
    </source>
</reference>
<evidence type="ECO:0000256" key="1">
    <source>
        <dbReference type="SAM" id="MobiDB-lite"/>
    </source>
</evidence>
<keyword evidence="4" id="KW-1185">Reference proteome</keyword>
<feature type="region of interest" description="Disordered" evidence="1">
    <location>
        <begin position="41"/>
        <end position="81"/>
    </location>
</feature>
<dbReference type="RefSeq" id="WP_108127942.1">
    <property type="nucleotide sequence ID" value="NZ_QBKP01000002.1"/>
</dbReference>
<evidence type="ECO:0000313" key="4">
    <source>
        <dbReference type="Proteomes" id="UP000244224"/>
    </source>
</evidence>
<gene>
    <name evidence="3" type="ORF">C8N34_102303</name>
</gene>
<feature type="compositionally biased region" description="Basic and acidic residues" evidence="1">
    <location>
        <begin position="62"/>
        <end position="81"/>
    </location>
</feature>
<feature type="signal peptide" evidence="2">
    <location>
        <begin position="1"/>
        <end position="22"/>
    </location>
</feature>
<comment type="caution">
    <text evidence="3">The sequence shown here is derived from an EMBL/GenBank/DDBJ whole genome shotgun (WGS) entry which is preliminary data.</text>
</comment>
<dbReference type="AlphaFoldDB" id="A0A2T6B8Z8"/>
<evidence type="ECO:0000256" key="2">
    <source>
        <dbReference type="SAM" id="SignalP"/>
    </source>
</evidence>
<accession>A0A2T6B8Z8</accession>
<name>A0A2T6B8Z8_9RHOB</name>
<feature type="compositionally biased region" description="Basic and acidic residues" evidence="1">
    <location>
        <begin position="41"/>
        <end position="54"/>
    </location>
</feature>
<keyword evidence="2" id="KW-0732">Signal</keyword>
<feature type="chain" id="PRO_5015650879" evidence="2">
    <location>
        <begin position="23"/>
        <end position="81"/>
    </location>
</feature>
<evidence type="ECO:0000313" key="3">
    <source>
        <dbReference type="EMBL" id="PTX52523.1"/>
    </source>
</evidence>
<protein>
    <submittedName>
        <fullName evidence="3">Uncharacterized protein</fullName>
    </submittedName>
</protein>
<organism evidence="3 4">
    <name type="scientific">Gemmobacter caeni</name>
    <dbReference type="NCBI Taxonomy" id="589035"/>
    <lineage>
        <taxon>Bacteria</taxon>
        <taxon>Pseudomonadati</taxon>
        <taxon>Pseudomonadota</taxon>
        <taxon>Alphaproteobacteria</taxon>
        <taxon>Rhodobacterales</taxon>
        <taxon>Paracoccaceae</taxon>
        <taxon>Gemmobacter</taxon>
    </lineage>
</organism>
<sequence length="81" mass="9229">MRKLIIFSVLVTLPLAAVPAQAGFFLEGLKAFTEEPRCPDPYAMDKTECERPDRAYPVPPKKTNEPKPEVRTRTRDGLERK</sequence>
<dbReference type="Proteomes" id="UP000244224">
    <property type="component" value="Unassembled WGS sequence"/>
</dbReference>